<dbReference type="AlphaFoldDB" id="A0A4D7AU90"/>
<dbReference type="Pfam" id="PF05656">
    <property type="entry name" value="DUF805"/>
    <property type="match status" value="1"/>
</dbReference>
<reference evidence="2 3" key="1">
    <citation type="submission" date="2019-04" db="EMBL/GenBank/DDBJ databases">
        <title>Phreatobacter aquaticus sp. nov.</title>
        <authorList>
            <person name="Choi A."/>
        </authorList>
    </citation>
    <scope>NUCLEOTIDE SEQUENCE [LARGE SCALE GENOMIC DNA]</scope>
    <source>
        <strain evidence="2 3">KCTC 52518</strain>
    </source>
</reference>
<gene>
    <name evidence="2" type="ORF">E8M01_13770</name>
</gene>
<keyword evidence="3" id="KW-1185">Reference proteome</keyword>
<keyword evidence="1" id="KW-1133">Transmembrane helix</keyword>
<keyword evidence="1" id="KW-0812">Transmembrane</keyword>
<dbReference type="PANTHER" id="PTHR34980">
    <property type="entry name" value="INNER MEMBRANE PROTEIN-RELATED-RELATED"/>
    <property type="match status" value="1"/>
</dbReference>
<organism evidence="2 3">
    <name type="scientific">Phreatobacter stygius</name>
    <dbReference type="NCBI Taxonomy" id="1940610"/>
    <lineage>
        <taxon>Bacteria</taxon>
        <taxon>Pseudomonadati</taxon>
        <taxon>Pseudomonadota</taxon>
        <taxon>Alphaproteobacteria</taxon>
        <taxon>Hyphomicrobiales</taxon>
        <taxon>Phreatobacteraceae</taxon>
        <taxon>Phreatobacter</taxon>
    </lineage>
</organism>
<dbReference type="RefSeq" id="WP_136960632.1">
    <property type="nucleotide sequence ID" value="NZ_CP039690.1"/>
</dbReference>
<dbReference type="GO" id="GO:0005886">
    <property type="term" value="C:plasma membrane"/>
    <property type="evidence" value="ECO:0007669"/>
    <property type="project" value="TreeGrafter"/>
</dbReference>
<dbReference type="PANTHER" id="PTHR34980:SF3">
    <property type="entry name" value="BLR8105 PROTEIN"/>
    <property type="match status" value="1"/>
</dbReference>
<dbReference type="KEGG" id="pstg:E8M01_13770"/>
<evidence type="ECO:0000256" key="1">
    <source>
        <dbReference type="SAM" id="Phobius"/>
    </source>
</evidence>
<dbReference type="EMBL" id="CP039690">
    <property type="protein sequence ID" value="QCI65184.1"/>
    <property type="molecule type" value="Genomic_DNA"/>
</dbReference>
<feature type="transmembrane region" description="Helical" evidence="1">
    <location>
        <begin position="115"/>
        <end position="139"/>
    </location>
</feature>
<feature type="transmembrane region" description="Helical" evidence="1">
    <location>
        <begin position="60"/>
        <end position="76"/>
    </location>
</feature>
<dbReference type="OrthoDB" id="9812349at2"/>
<evidence type="ECO:0000313" key="2">
    <source>
        <dbReference type="EMBL" id="QCI65184.1"/>
    </source>
</evidence>
<name>A0A4D7AU90_9HYPH</name>
<dbReference type="InterPro" id="IPR008523">
    <property type="entry name" value="DUF805"/>
</dbReference>
<feature type="transmembrane region" description="Helical" evidence="1">
    <location>
        <begin position="88"/>
        <end position="109"/>
    </location>
</feature>
<proteinExistence type="predicted"/>
<protein>
    <submittedName>
        <fullName evidence="2">DUF805 domain-containing protein</fullName>
    </submittedName>
</protein>
<feature type="transmembrane region" description="Helical" evidence="1">
    <location>
        <begin position="32"/>
        <end position="48"/>
    </location>
</feature>
<sequence>MAKVDWTQRRIWMQPAVWSYLLFSFDGRISRLPFWIAAIVLNIAAYFGDRLAFDIGGNPASAVIGLAFLYPSLALAAKRTHDRGRSELYLLVFFLPAFLISFLQVLGYMEDGAGMKAALVVLGIAVLASMIVLVIDLGLMPGEAGANRFGPNPLD</sequence>
<accession>A0A4D7AU90</accession>
<dbReference type="Proteomes" id="UP000298781">
    <property type="component" value="Chromosome"/>
</dbReference>
<evidence type="ECO:0000313" key="3">
    <source>
        <dbReference type="Proteomes" id="UP000298781"/>
    </source>
</evidence>
<keyword evidence="1" id="KW-0472">Membrane</keyword>